<evidence type="ECO:0000313" key="6">
    <source>
        <dbReference type="Proteomes" id="UP001141327"/>
    </source>
</evidence>
<evidence type="ECO:0000256" key="2">
    <source>
        <dbReference type="PROSITE-ProRule" id="PRU00259"/>
    </source>
</evidence>
<feature type="compositionally biased region" description="Polar residues" evidence="3">
    <location>
        <begin position="234"/>
        <end position="243"/>
    </location>
</feature>
<gene>
    <name evidence="5" type="ORF">PAPYR_6533</name>
</gene>
<evidence type="ECO:0000259" key="4">
    <source>
        <dbReference type="PROSITE" id="PS50030"/>
    </source>
</evidence>
<dbReference type="InterPro" id="IPR016024">
    <property type="entry name" value="ARM-type_fold"/>
</dbReference>
<dbReference type="EMBL" id="JAPMOS010000038">
    <property type="protein sequence ID" value="KAJ4457856.1"/>
    <property type="molecule type" value="Genomic_DNA"/>
</dbReference>
<dbReference type="Gene3D" id="1.25.10.10">
    <property type="entry name" value="Leucine-rich Repeat Variant"/>
    <property type="match status" value="1"/>
</dbReference>
<evidence type="ECO:0000256" key="3">
    <source>
        <dbReference type="SAM" id="MobiDB-lite"/>
    </source>
</evidence>
<dbReference type="PANTHER" id="PTHR22895:SF0">
    <property type="entry name" value="ARMADILLO REPEAT-CONTAINING PROTEIN 6"/>
    <property type="match status" value="1"/>
</dbReference>
<evidence type="ECO:0000256" key="1">
    <source>
        <dbReference type="ARBA" id="ARBA00022737"/>
    </source>
</evidence>
<sequence>MKLYIILASGGHISKYALALEISGESSFDALKNQLATALDCPPERIRIFDTTGILVSNYSMSMVRGGVFDGAYLAAAILHPNFANPEESSVVQPLAEVVPSPSGSPTPGPVSTPQALATPSAAPATPAAGLPSIISPSSLTTPPQVLMSLEEKVAALRALSTSTAAIAGPASSTGVSPASSEIAFLVPGSSPPAVSTSPSGGAAIPSLAGAVALPGQQSCSPAPSIPVPDEGCNSVTREYTSPSRGMAMMPEPSAIHWDAPASLGGMEPGGSPIPIPAPEIDLQPPPPQGRPAMDRGFLAALEGPLNSLQEMGFDREQCQRALIAALGDVERAVEFLTTVVPTPVPAGVSLAGNSAPAGPALDLSALGPMAHELVLRLGRHPSYQPGEIAAALVSCSEFCECEPKERMSAAAVALANAEVIAPLMAILRAHAALQPVARQACRLVSNLAVDDNLVALTSAGIIPLVVDCLQRHLADGPVCDMACAALWNLAFSFDNRARIAAAGAVPLLVQALQTHNESMDLLRRICGSLANIAAHRLFAPRPDRSVVLSLL</sequence>
<protein>
    <recommendedName>
        <fullName evidence="4">UBA domain-containing protein</fullName>
    </recommendedName>
</protein>
<reference evidence="5" key="1">
    <citation type="journal article" date="2022" name="bioRxiv">
        <title>Genomics of Preaxostyla Flagellates Illuminates Evolutionary Transitions and the Path Towards Mitochondrial Loss.</title>
        <authorList>
            <person name="Novak L.V.F."/>
            <person name="Treitli S.C."/>
            <person name="Pyrih J."/>
            <person name="Halakuc P."/>
            <person name="Pipaliya S.V."/>
            <person name="Vacek V."/>
            <person name="Brzon O."/>
            <person name="Soukal P."/>
            <person name="Eme L."/>
            <person name="Dacks J.B."/>
            <person name="Karnkowska A."/>
            <person name="Elias M."/>
            <person name="Hampl V."/>
        </authorList>
    </citation>
    <scope>NUCLEOTIDE SEQUENCE</scope>
    <source>
        <strain evidence="5">RCP-MX</strain>
    </source>
</reference>
<dbReference type="Pfam" id="PF00627">
    <property type="entry name" value="UBA"/>
    <property type="match status" value="1"/>
</dbReference>
<evidence type="ECO:0000313" key="5">
    <source>
        <dbReference type="EMBL" id="KAJ4457856.1"/>
    </source>
</evidence>
<feature type="compositionally biased region" description="Low complexity" evidence="3">
    <location>
        <begin position="112"/>
        <end position="125"/>
    </location>
</feature>
<dbReference type="SUPFAM" id="SSF48371">
    <property type="entry name" value="ARM repeat"/>
    <property type="match status" value="1"/>
</dbReference>
<accession>A0ABQ8UF44</accession>
<proteinExistence type="predicted"/>
<dbReference type="Pfam" id="PF00514">
    <property type="entry name" value="Arm"/>
    <property type="match status" value="1"/>
</dbReference>
<keyword evidence="1" id="KW-0677">Repeat</keyword>
<feature type="region of interest" description="Disordered" evidence="3">
    <location>
        <begin position="97"/>
        <end position="125"/>
    </location>
</feature>
<dbReference type="PROSITE" id="PS50176">
    <property type="entry name" value="ARM_REPEAT"/>
    <property type="match status" value="1"/>
</dbReference>
<dbReference type="SMART" id="SM00165">
    <property type="entry name" value="UBA"/>
    <property type="match status" value="1"/>
</dbReference>
<dbReference type="Gene3D" id="1.10.8.10">
    <property type="entry name" value="DNA helicase RuvA subunit, C-terminal domain"/>
    <property type="match status" value="1"/>
</dbReference>
<name>A0ABQ8UF44_9EUKA</name>
<dbReference type="InterPro" id="IPR015940">
    <property type="entry name" value="UBA"/>
</dbReference>
<dbReference type="Proteomes" id="UP001141327">
    <property type="component" value="Unassembled WGS sequence"/>
</dbReference>
<dbReference type="PANTHER" id="PTHR22895">
    <property type="entry name" value="ARMADILLO REPEAT-CONTAINING PROTEIN 6"/>
    <property type="match status" value="1"/>
</dbReference>
<organism evidence="5 6">
    <name type="scientific">Paratrimastix pyriformis</name>
    <dbReference type="NCBI Taxonomy" id="342808"/>
    <lineage>
        <taxon>Eukaryota</taxon>
        <taxon>Metamonada</taxon>
        <taxon>Preaxostyla</taxon>
        <taxon>Paratrimastigidae</taxon>
        <taxon>Paratrimastix</taxon>
    </lineage>
</organism>
<feature type="domain" description="UBA" evidence="4">
    <location>
        <begin position="300"/>
        <end position="340"/>
    </location>
</feature>
<dbReference type="SUPFAM" id="SSF46934">
    <property type="entry name" value="UBA-like"/>
    <property type="match status" value="1"/>
</dbReference>
<dbReference type="InterPro" id="IPR011989">
    <property type="entry name" value="ARM-like"/>
</dbReference>
<comment type="caution">
    <text evidence="5">The sequence shown here is derived from an EMBL/GenBank/DDBJ whole genome shotgun (WGS) entry which is preliminary data.</text>
</comment>
<dbReference type="SMART" id="SM00185">
    <property type="entry name" value="ARM"/>
    <property type="match status" value="3"/>
</dbReference>
<keyword evidence="6" id="KW-1185">Reference proteome</keyword>
<feature type="region of interest" description="Disordered" evidence="3">
    <location>
        <begin position="222"/>
        <end position="243"/>
    </location>
</feature>
<dbReference type="PROSITE" id="PS50030">
    <property type="entry name" value="UBA"/>
    <property type="match status" value="1"/>
</dbReference>
<feature type="repeat" description="ARM" evidence="2">
    <location>
        <begin position="504"/>
        <end position="537"/>
    </location>
</feature>
<dbReference type="InterPro" id="IPR009060">
    <property type="entry name" value="UBA-like_sf"/>
</dbReference>
<dbReference type="InterPro" id="IPR000225">
    <property type="entry name" value="Armadillo"/>
</dbReference>